<dbReference type="Proteomes" id="UP000011700">
    <property type="component" value="Unassembled WGS sequence"/>
</dbReference>
<accession>M2UTB4</accession>
<protein>
    <recommendedName>
        <fullName evidence="1">DUF7014 domain-containing protein</fullName>
    </recommendedName>
</protein>
<dbReference type="EMBL" id="AOBS01000011">
    <property type="protein sequence ID" value="EME01865.1"/>
    <property type="molecule type" value="Genomic_DNA"/>
</dbReference>
<evidence type="ECO:0000259" key="1">
    <source>
        <dbReference type="Pfam" id="PF22809"/>
    </source>
</evidence>
<reference evidence="2 3" key="1">
    <citation type="journal article" date="2013" name="Genome Announc.">
        <title>Draft Genome of Pseudomonas stutzeri Strain NF13, a Nitrogen Fixer Isolated from the Galapagos Rift Hydrothermal Vent.</title>
        <authorList>
            <person name="Pena A."/>
            <person name="Busquets A."/>
            <person name="Gomila M."/>
            <person name="Mayol J."/>
            <person name="Bosch R."/>
            <person name="Nogales B."/>
            <person name="Garcia-Valdes E."/>
            <person name="Bennasar A."/>
            <person name="Lalucat J."/>
        </authorList>
    </citation>
    <scope>NUCLEOTIDE SEQUENCE [LARGE SCALE GENOMIC DNA]</scope>
    <source>
        <strain evidence="2 3">NF13</strain>
    </source>
</reference>
<name>M2UTB4_STUST</name>
<sequence>MALREEAKVLPKDSQLIHETAMQPALEILRTPVFLNANSEFIAALDDYLHRKFGDCVTKCNSSYESVMKVICGQKGFGYSQGDTTSKLLKIIMENAGLEAFWEQPLLIIGTLRNRISTSHGAGEVERFVPEHVAKAVINLTASAIVFLHDHAYKS</sequence>
<organism evidence="2 3">
    <name type="scientific">Stutzerimonas stutzeri NF13</name>
    <dbReference type="NCBI Taxonomy" id="1212548"/>
    <lineage>
        <taxon>Bacteria</taxon>
        <taxon>Pseudomonadati</taxon>
        <taxon>Pseudomonadota</taxon>
        <taxon>Gammaproteobacteria</taxon>
        <taxon>Pseudomonadales</taxon>
        <taxon>Pseudomonadaceae</taxon>
        <taxon>Stutzerimonas</taxon>
    </lineage>
</organism>
<dbReference type="InterPro" id="IPR054280">
    <property type="entry name" value="DUF7014"/>
</dbReference>
<dbReference type="AlphaFoldDB" id="M2UTB4"/>
<feature type="domain" description="DUF7014" evidence="1">
    <location>
        <begin position="36"/>
        <end position="148"/>
    </location>
</feature>
<gene>
    <name evidence="2" type="ORF">B381_01654</name>
</gene>
<proteinExistence type="predicted"/>
<comment type="caution">
    <text evidence="2">The sequence shown here is derived from an EMBL/GenBank/DDBJ whole genome shotgun (WGS) entry which is preliminary data.</text>
</comment>
<dbReference type="Pfam" id="PF22809">
    <property type="entry name" value="DUF7014"/>
    <property type="match status" value="1"/>
</dbReference>
<evidence type="ECO:0000313" key="2">
    <source>
        <dbReference type="EMBL" id="EME01865.1"/>
    </source>
</evidence>
<evidence type="ECO:0000313" key="3">
    <source>
        <dbReference type="Proteomes" id="UP000011700"/>
    </source>
</evidence>